<comment type="similarity">
    <text evidence="4">Belongs to the class-IV pyridoxal-phosphate-dependent aminotransferase family.</text>
</comment>
<evidence type="ECO:0000256" key="4">
    <source>
        <dbReference type="ARBA" id="ARBA00009320"/>
    </source>
</evidence>
<evidence type="ECO:0000256" key="5">
    <source>
        <dbReference type="ARBA" id="ARBA00013053"/>
    </source>
</evidence>
<comment type="pathway">
    <text evidence="3">Amino-acid biosynthesis; L-leucine biosynthesis; L-leucine from 3-methyl-2-oxobutanoate: step 4/4.</text>
</comment>
<comment type="pathway">
    <text evidence="1">Amino-acid biosynthesis; L-isoleucine biosynthesis; L-isoleucine from 2-oxobutanoate: step 4/4.</text>
</comment>
<dbReference type="InterPro" id="IPR043132">
    <property type="entry name" value="BCAT-like_C"/>
</dbReference>
<evidence type="ECO:0000256" key="3">
    <source>
        <dbReference type="ARBA" id="ARBA00005072"/>
    </source>
</evidence>
<gene>
    <name evidence="9" type="ORF">LQ567_12050</name>
</gene>
<comment type="catalytic activity">
    <reaction evidence="7">
        <text>L-isoleucine + 2-oxoglutarate = (S)-3-methyl-2-oxopentanoate + L-glutamate</text>
        <dbReference type="Rhea" id="RHEA:24801"/>
        <dbReference type="ChEBI" id="CHEBI:16810"/>
        <dbReference type="ChEBI" id="CHEBI:29985"/>
        <dbReference type="ChEBI" id="CHEBI:35146"/>
        <dbReference type="ChEBI" id="CHEBI:58045"/>
        <dbReference type="EC" id="2.6.1.42"/>
    </reaction>
</comment>
<dbReference type="EMBL" id="JAJNEC010000005">
    <property type="protein sequence ID" value="MCD2423499.1"/>
    <property type="molecule type" value="Genomic_DNA"/>
</dbReference>
<dbReference type="Pfam" id="PF01063">
    <property type="entry name" value="Aminotran_4"/>
    <property type="match status" value="1"/>
</dbReference>
<proteinExistence type="inferred from homology"/>
<evidence type="ECO:0000256" key="7">
    <source>
        <dbReference type="ARBA" id="ARBA00048798"/>
    </source>
</evidence>
<accession>A0ABS8PRR5</accession>
<dbReference type="Gene3D" id="3.20.10.10">
    <property type="entry name" value="D-amino Acid Aminotransferase, subunit A, domain 2"/>
    <property type="match status" value="1"/>
</dbReference>
<comment type="catalytic activity">
    <reaction evidence="8">
        <text>L-leucine + 2-oxoglutarate = 4-methyl-2-oxopentanoate + L-glutamate</text>
        <dbReference type="Rhea" id="RHEA:18321"/>
        <dbReference type="ChEBI" id="CHEBI:16810"/>
        <dbReference type="ChEBI" id="CHEBI:17865"/>
        <dbReference type="ChEBI" id="CHEBI:29985"/>
        <dbReference type="ChEBI" id="CHEBI:57427"/>
        <dbReference type="EC" id="2.6.1.42"/>
    </reaction>
</comment>
<evidence type="ECO:0000313" key="9">
    <source>
        <dbReference type="EMBL" id="MCD2423499.1"/>
    </source>
</evidence>
<dbReference type="InterPro" id="IPR001544">
    <property type="entry name" value="Aminotrans_IV"/>
</dbReference>
<dbReference type="GO" id="GO:0008483">
    <property type="term" value="F:transaminase activity"/>
    <property type="evidence" value="ECO:0007669"/>
    <property type="project" value="UniProtKB-KW"/>
</dbReference>
<reference evidence="9 10" key="1">
    <citation type="submission" date="2021-11" db="EMBL/GenBank/DDBJ databases">
        <title>Genomic of Niabella pedocola.</title>
        <authorList>
            <person name="Wu T."/>
        </authorList>
    </citation>
    <scope>NUCLEOTIDE SEQUENCE [LARGE SCALE GENOMIC DNA]</scope>
    <source>
        <strain evidence="9 10">JCM 31011</strain>
    </source>
</reference>
<sequence>MMRYICFNGVFADAALPAIDAANKSYRYGDGFFETIRVHHAQVPLWQLHRERILRSLSLLGYAFAAGVTIEHLYDQLLELCARNQCTAQARVRISFSNGNGGLFDPSCVHYLIEAHAFTTPVADEGLSLGIYHELQKDAHYFSSLKLSNSFIYSRAAQACNRLGWNDCVIQNKDGAIIETVISNLFWIKNEEIFTPPVTDGCVAGVFRSYLLATEPGITERSCTLNALEEADELFLTNALRGIRKVGQFNGKTYAGDQTTALLSRHQQRLFP</sequence>
<protein>
    <recommendedName>
        <fullName evidence="5">branched-chain-amino-acid transaminase</fullName>
        <ecNumber evidence="5">2.6.1.42</ecNumber>
    </recommendedName>
</protein>
<dbReference type="InterPro" id="IPR043131">
    <property type="entry name" value="BCAT-like_N"/>
</dbReference>
<comment type="pathway">
    <text evidence="2">Amino-acid biosynthesis; L-valine biosynthesis; L-valine from pyruvate: step 4/4.</text>
</comment>
<evidence type="ECO:0000256" key="8">
    <source>
        <dbReference type="ARBA" id="ARBA00049229"/>
    </source>
</evidence>
<dbReference type="InterPro" id="IPR036038">
    <property type="entry name" value="Aminotransferase-like"/>
</dbReference>
<evidence type="ECO:0000256" key="6">
    <source>
        <dbReference type="ARBA" id="ARBA00048212"/>
    </source>
</evidence>
<dbReference type="EC" id="2.6.1.42" evidence="5"/>
<dbReference type="PANTHER" id="PTHR42743">
    <property type="entry name" value="AMINO-ACID AMINOTRANSFERASE"/>
    <property type="match status" value="1"/>
</dbReference>
<keyword evidence="9" id="KW-0808">Transferase</keyword>
<keyword evidence="9" id="KW-0032">Aminotransferase</keyword>
<evidence type="ECO:0000256" key="1">
    <source>
        <dbReference type="ARBA" id="ARBA00004824"/>
    </source>
</evidence>
<evidence type="ECO:0000256" key="2">
    <source>
        <dbReference type="ARBA" id="ARBA00004931"/>
    </source>
</evidence>
<dbReference type="Proteomes" id="UP001199816">
    <property type="component" value="Unassembled WGS sequence"/>
</dbReference>
<name>A0ABS8PRR5_9BACT</name>
<dbReference type="SUPFAM" id="SSF56752">
    <property type="entry name" value="D-aminoacid aminotransferase-like PLP-dependent enzymes"/>
    <property type="match status" value="1"/>
</dbReference>
<dbReference type="Gene3D" id="3.30.470.10">
    <property type="match status" value="1"/>
</dbReference>
<organism evidence="9 10">
    <name type="scientific">Niabella pedocola</name>
    <dbReference type="NCBI Taxonomy" id="1752077"/>
    <lineage>
        <taxon>Bacteria</taxon>
        <taxon>Pseudomonadati</taxon>
        <taxon>Bacteroidota</taxon>
        <taxon>Chitinophagia</taxon>
        <taxon>Chitinophagales</taxon>
        <taxon>Chitinophagaceae</taxon>
        <taxon>Niabella</taxon>
    </lineage>
</organism>
<keyword evidence="10" id="KW-1185">Reference proteome</keyword>
<dbReference type="RefSeq" id="WP_231004761.1">
    <property type="nucleotide sequence ID" value="NZ_JAJNEC010000005.1"/>
</dbReference>
<comment type="caution">
    <text evidence="9">The sequence shown here is derived from an EMBL/GenBank/DDBJ whole genome shotgun (WGS) entry which is preliminary data.</text>
</comment>
<evidence type="ECO:0000313" key="10">
    <source>
        <dbReference type="Proteomes" id="UP001199816"/>
    </source>
</evidence>
<dbReference type="InterPro" id="IPR050571">
    <property type="entry name" value="Class-IV_PLP-Dep_Aminotrnsfr"/>
</dbReference>
<dbReference type="PANTHER" id="PTHR42743:SF11">
    <property type="entry name" value="AMINODEOXYCHORISMATE LYASE"/>
    <property type="match status" value="1"/>
</dbReference>
<comment type="catalytic activity">
    <reaction evidence="6">
        <text>L-valine + 2-oxoglutarate = 3-methyl-2-oxobutanoate + L-glutamate</text>
        <dbReference type="Rhea" id="RHEA:24813"/>
        <dbReference type="ChEBI" id="CHEBI:11851"/>
        <dbReference type="ChEBI" id="CHEBI:16810"/>
        <dbReference type="ChEBI" id="CHEBI:29985"/>
        <dbReference type="ChEBI" id="CHEBI:57762"/>
        <dbReference type="EC" id="2.6.1.42"/>
    </reaction>
</comment>